<gene>
    <name evidence="2" type="ORF">COO91_05929</name>
</gene>
<feature type="compositionally biased region" description="Low complexity" evidence="1">
    <location>
        <begin position="22"/>
        <end position="37"/>
    </location>
</feature>
<sequence>MRLYQRGQPLRGSQKSKVRNAQQSPTPNPQSQTRSTTDGNYITQPVQRVGINC</sequence>
<feature type="region of interest" description="Disordered" evidence="1">
    <location>
        <begin position="1"/>
        <end position="53"/>
    </location>
</feature>
<evidence type="ECO:0000313" key="3">
    <source>
        <dbReference type="Proteomes" id="UP000232003"/>
    </source>
</evidence>
<dbReference type="KEGG" id="nfl:COO91_05929"/>
<keyword evidence="3" id="KW-1185">Reference proteome</keyword>
<dbReference type="AlphaFoldDB" id="A0A2K8SWX1"/>
<evidence type="ECO:0000313" key="2">
    <source>
        <dbReference type="EMBL" id="AUB39932.1"/>
    </source>
</evidence>
<proteinExistence type="predicted"/>
<protein>
    <submittedName>
        <fullName evidence="2">Uncharacterized protein</fullName>
    </submittedName>
</protein>
<feature type="compositionally biased region" description="Polar residues" evidence="1">
    <location>
        <begin position="11"/>
        <end position="21"/>
    </location>
</feature>
<dbReference type="Proteomes" id="UP000232003">
    <property type="component" value="Chromosome"/>
</dbReference>
<evidence type="ECO:0000256" key="1">
    <source>
        <dbReference type="SAM" id="MobiDB-lite"/>
    </source>
</evidence>
<accession>A0A2K8SWX1</accession>
<name>A0A2K8SWX1_9NOSO</name>
<organism evidence="2 3">
    <name type="scientific">Nostoc flagelliforme CCNUN1</name>
    <dbReference type="NCBI Taxonomy" id="2038116"/>
    <lineage>
        <taxon>Bacteria</taxon>
        <taxon>Bacillati</taxon>
        <taxon>Cyanobacteriota</taxon>
        <taxon>Cyanophyceae</taxon>
        <taxon>Nostocales</taxon>
        <taxon>Nostocaceae</taxon>
        <taxon>Nostoc</taxon>
    </lineage>
</organism>
<dbReference type="EMBL" id="CP024785">
    <property type="protein sequence ID" value="AUB39932.1"/>
    <property type="molecule type" value="Genomic_DNA"/>
</dbReference>
<reference evidence="2 3" key="1">
    <citation type="submission" date="2017-11" db="EMBL/GenBank/DDBJ databases">
        <title>Complete genome of a free-living desiccation-tolerant cyanobacterium and its photosynthetic adaptation to extreme terrestrial habitat.</title>
        <authorList>
            <person name="Shang J."/>
        </authorList>
    </citation>
    <scope>NUCLEOTIDE SEQUENCE [LARGE SCALE GENOMIC DNA]</scope>
    <source>
        <strain evidence="2 3">CCNUN1</strain>
    </source>
</reference>